<dbReference type="RefSeq" id="WP_119988347.1">
    <property type="nucleotide sequence ID" value="NZ_CP032489.1"/>
</dbReference>
<keyword evidence="12" id="KW-0902">Two-component regulatory system</keyword>
<dbReference type="Pfam" id="PF02518">
    <property type="entry name" value="HATPase_c"/>
    <property type="match status" value="1"/>
</dbReference>
<feature type="transmembrane region" description="Helical" evidence="14">
    <location>
        <begin position="412"/>
        <end position="445"/>
    </location>
</feature>
<dbReference type="SMART" id="SM00387">
    <property type="entry name" value="HATPase_c"/>
    <property type="match status" value="1"/>
</dbReference>
<gene>
    <name evidence="17" type="ORF">D6B99_11230</name>
</gene>
<evidence type="ECO:0000259" key="15">
    <source>
        <dbReference type="PROSITE" id="PS50109"/>
    </source>
</evidence>
<comment type="subcellular location">
    <subcellularLocation>
        <location evidence="2">Cell membrane</location>
        <topology evidence="2">Multi-pass membrane protein</topology>
    </subcellularLocation>
</comment>
<name>A0A386HQI4_9BACT</name>
<feature type="transmembrane region" description="Helical" evidence="14">
    <location>
        <begin position="727"/>
        <end position="751"/>
    </location>
</feature>
<evidence type="ECO:0000256" key="10">
    <source>
        <dbReference type="ARBA" id="ARBA00022840"/>
    </source>
</evidence>
<evidence type="ECO:0000256" key="4">
    <source>
        <dbReference type="ARBA" id="ARBA00022475"/>
    </source>
</evidence>
<dbReference type="AlphaFoldDB" id="A0A386HQI4"/>
<protein>
    <recommendedName>
        <fullName evidence="3">histidine kinase</fullName>
        <ecNumber evidence="3">2.7.13.3</ecNumber>
    </recommendedName>
</protein>
<sequence length="1264" mass="145161">MKENAISHNPLFKNAYLLIIAAWLFTISFIVSNYWAYNSTPLKVQQGFEHYLSEREFVFEELTTDTSKLSVLLNDNSDKSSLQLGDADFGIFLFKESDTGTFHEIYWNTFNMSLSPSDINLPDGYYPFNGTNGFFELLKMSISKDGANYVIASLIPIKWKYFIENKYISNSFAYSNSLRGKYYIASGHNGFPIYNSKGRSVFRLAQYNQSNSSEPNSLSITLTLIGLAFVLIFINSKINELASKRGFFYGLGCLFFIVIIIRLLAYWFPIPFNFRSYELFSPLVYASSVIHASLGDLLINVLLFFWITFFIKYRQQELISKKANYWVIKYKKAVGVASLFLFALLTLYLLNIVCSLVVDSKIPLNVTDFFHLNIYTLVTFFILTFIILSYYNLSYFLMLPAIHAGLDKWWRIILLVASGLLIITLQIIPGFIFIKLASLLWLTIYCLILDFRKEDLPKALVSSPYFLFWLMFFAASITMIIRGIDSRDLEQKKWFAQSLAEQSDNSRKSLLNMAIGNFSDFFLEDNFHRMQSANQNKFIKDSLMANNFSGFLNNYDYDIFTFDSLEHPLFNKDSTSFNALNALISTMSKHSNIPNLYVYEPKGKQFEYILRKKITARDDTHQNLGYIFLIIYPKRSSNNDLSNGLLKEGSFMSEEAPPAYAYAIYQNRHLIKNNDAYGFSDSITKAQIPRGDFNEVKNSKTDELWYNAGNNMVIVVMQKSSDFISGLTLFAYIFSSFVAFIVLLKFLGFLFQSRFKWAIIRQSLKFKIRLQIHATIIFISAFSFIIIGISTISFFIMRFNKSNQERLTENVQILVNEIQESLARNLPFTLKTPNDLDNFFSRNEIDKTVIDLANMNKQEVNLYNLQGSLKASSQPYIFNKNIVSNKMQPDAYYLLHYKHRIKVLQNEKIGKFQFLSMYVPIYDSAKSPIAYLNVPFLNSQSELEQEISSFLVTVINLNALIFLLAGAIAALLTLRITQSFSVIKDKMRKINVGMENEEISWNRKDEIGDLVKEYNIMVRKLNDNIKALAQSEREGAWKEMAQQVAHEIKNPLTPMKLSLQFLKRAADNNADNINELAKKVPNMLIEQINQLAKIANDFSHFAKIQSIKPERFNVSEILEPLIMLNQAQENVKINYTKPVTPNIIFADKTQINRLFTNLIKNGIEASAKKDKIEISIFEERIENQVLIAVQDNGEGISKEESGKLFEPNFTTKSSGTGLGLAICKGIVENAKGQIWFESIKDKGATFYVSLPLLDEEEEEEINTI</sequence>
<keyword evidence="18" id="KW-1185">Reference proteome</keyword>
<dbReference type="InterPro" id="IPR050398">
    <property type="entry name" value="HssS/ArlS-like"/>
</dbReference>
<keyword evidence="10" id="KW-0067">ATP-binding</keyword>
<dbReference type="GO" id="GO:0005524">
    <property type="term" value="F:ATP binding"/>
    <property type="evidence" value="ECO:0007669"/>
    <property type="project" value="UniProtKB-KW"/>
</dbReference>
<keyword evidence="6" id="KW-0808">Transferase</keyword>
<dbReference type="CDD" id="cd00082">
    <property type="entry name" value="HisKA"/>
    <property type="match status" value="1"/>
</dbReference>
<keyword evidence="4" id="KW-1003">Cell membrane</keyword>
<dbReference type="InterPro" id="IPR003660">
    <property type="entry name" value="HAMP_dom"/>
</dbReference>
<feature type="transmembrane region" description="Helical" evidence="14">
    <location>
        <begin position="771"/>
        <end position="796"/>
    </location>
</feature>
<feature type="transmembrane region" description="Helical" evidence="14">
    <location>
        <begin position="217"/>
        <end position="234"/>
    </location>
</feature>
<organism evidence="17 18">
    <name type="scientific">Arachidicoccus soli</name>
    <dbReference type="NCBI Taxonomy" id="2341117"/>
    <lineage>
        <taxon>Bacteria</taxon>
        <taxon>Pseudomonadati</taxon>
        <taxon>Bacteroidota</taxon>
        <taxon>Chitinophagia</taxon>
        <taxon>Chitinophagales</taxon>
        <taxon>Chitinophagaceae</taxon>
        <taxon>Arachidicoccus</taxon>
    </lineage>
</organism>
<feature type="domain" description="HAMP" evidence="16">
    <location>
        <begin position="974"/>
        <end position="1026"/>
    </location>
</feature>
<dbReference type="InterPro" id="IPR005467">
    <property type="entry name" value="His_kinase_dom"/>
</dbReference>
<dbReference type="EC" id="2.7.13.3" evidence="3"/>
<keyword evidence="9 17" id="KW-0418">Kinase</keyword>
<dbReference type="OrthoDB" id="9776727at2"/>
<accession>A0A386HQI4</accession>
<dbReference type="PANTHER" id="PTHR45528">
    <property type="entry name" value="SENSOR HISTIDINE KINASE CPXA"/>
    <property type="match status" value="1"/>
</dbReference>
<dbReference type="PROSITE" id="PS50885">
    <property type="entry name" value="HAMP"/>
    <property type="match status" value="1"/>
</dbReference>
<evidence type="ECO:0000256" key="12">
    <source>
        <dbReference type="ARBA" id="ARBA00023012"/>
    </source>
</evidence>
<dbReference type="Gene3D" id="6.10.340.10">
    <property type="match status" value="1"/>
</dbReference>
<dbReference type="Gene3D" id="1.10.287.130">
    <property type="match status" value="1"/>
</dbReference>
<dbReference type="InterPro" id="IPR036890">
    <property type="entry name" value="HATPase_C_sf"/>
</dbReference>
<dbReference type="KEGG" id="ark:D6B99_11230"/>
<dbReference type="InterPro" id="IPR003661">
    <property type="entry name" value="HisK_dim/P_dom"/>
</dbReference>
<evidence type="ECO:0000256" key="5">
    <source>
        <dbReference type="ARBA" id="ARBA00022553"/>
    </source>
</evidence>
<evidence type="ECO:0000259" key="16">
    <source>
        <dbReference type="PROSITE" id="PS50885"/>
    </source>
</evidence>
<feature type="transmembrane region" description="Helical" evidence="14">
    <location>
        <begin position="334"/>
        <end position="358"/>
    </location>
</feature>
<evidence type="ECO:0000256" key="7">
    <source>
        <dbReference type="ARBA" id="ARBA00022692"/>
    </source>
</evidence>
<dbReference type="GO" id="GO:0005886">
    <property type="term" value="C:plasma membrane"/>
    <property type="evidence" value="ECO:0007669"/>
    <property type="project" value="UniProtKB-SubCell"/>
</dbReference>
<dbReference type="Gene3D" id="3.30.565.10">
    <property type="entry name" value="Histidine kinase-like ATPase, C-terminal domain"/>
    <property type="match status" value="1"/>
</dbReference>
<dbReference type="PANTHER" id="PTHR45528:SF1">
    <property type="entry name" value="SENSOR HISTIDINE KINASE CPXA"/>
    <property type="match status" value="1"/>
</dbReference>
<dbReference type="InterPro" id="IPR003594">
    <property type="entry name" value="HATPase_dom"/>
</dbReference>
<dbReference type="SUPFAM" id="SSF47384">
    <property type="entry name" value="Homodimeric domain of signal transducing histidine kinase"/>
    <property type="match status" value="1"/>
</dbReference>
<feature type="transmembrane region" description="Helical" evidence="14">
    <location>
        <begin position="465"/>
        <end position="484"/>
    </location>
</feature>
<dbReference type="InterPro" id="IPR036097">
    <property type="entry name" value="HisK_dim/P_sf"/>
</dbReference>
<evidence type="ECO:0000256" key="11">
    <source>
        <dbReference type="ARBA" id="ARBA00022989"/>
    </source>
</evidence>
<evidence type="ECO:0000256" key="1">
    <source>
        <dbReference type="ARBA" id="ARBA00000085"/>
    </source>
</evidence>
<keyword evidence="5" id="KW-0597">Phosphoprotein</keyword>
<reference evidence="17 18" key="1">
    <citation type="submission" date="2018-09" db="EMBL/GenBank/DDBJ databases">
        <title>Arachidicoccus sp. nov., a bacterium isolated from soil.</title>
        <authorList>
            <person name="Weon H.-Y."/>
            <person name="Kwon S.-W."/>
            <person name="Lee S.A."/>
        </authorList>
    </citation>
    <scope>NUCLEOTIDE SEQUENCE [LARGE SCALE GENOMIC DNA]</scope>
    <source>
        <strain evidence="17 18">KIS59-12</strain>
    </source>
</reference>
<keyword evidence="11 14" id="KW-1133">Transmembrane helix</keyword>
<feature type="transmembrane region" description="Helical" evidence="14">
    <location>
        <begin position="950"/>
        <end position="974"/>
    </location>
</feature>
<evidence type="ECO:0000256" key="13">
    <source>
        <dbReference type="ARBA" id="ARBA00023136"/>
    </source>
</evidence>
<evidence type="ECO:0000256" key="14">
    <source>
        <dbReference type="SAM" id="Phobius"/>
    </source>
</evidence>
<evidence type="ECO:0000256" key="3">
    <source>
        <dbReference type="ARBA" id="ARBA00012438"/>
    </source>
</evidence>
<keyword evidence="7 14" id="KW-0812">Transmembrane</keyword>
<dbReference type="Pfam" id="PF00512">
    <property type="entry name" value="HisKA"/>
    <property type="match status" value="1"/>
</dbReference>
<dbReference type="PROSITE" id="PS50109">
    <property type="entry name" value="HIS_KIN"/>
    <property type="match status" value="1"/>
</dbReference>
<dbReference type="SUPFAM" id="SSF55874">
    <property type="entry name" value="ATPase domain of HSP90 chaperone/DNA topoisomerase II/histidine kinase"/>
    <property type="match status" value="1"/>
</dbReference>
<evidence type="ECO:0000313" key="17">
    <source>
        <dbReference type="EMBL" id="AYD48115.1"/>
    </source>
</evidence>
<dbReference type="SMART" id="SM00388">
    <property type="entry name" value="HisKA"/>
    <property type="match status" value="1"/>
</dbReference>
<feature type="transmembrane region" description="Helical" evidence="14">
    <location>
        <begin position="288"/>
        <end position="313"/>
    </location>
</feature>
<feature type="transmembrane region" description="Helical" evidence="14">
    <location>
        <begin position="246"/>
        <end position="268"/>
    </location>
</feature>
<dbReference type="EMBL" id="CP032489">
    <property type="protein sequence ID" value="AYD48115.1"/>
    <property type="molecule type" value="Genomic_DNA"/>
</dbReference>
<feature type="domain" description="Histidine kinase" evidence="15">
    <location>
        <begin position="1043"/>
        <end position="1254"/>
    </location>
</feature>
<proteinExistence type="predicted"/>
<keyword evidence="8" id="KW-0547">Nucleotide-binding</keyword>
<evidence type="ECO:0000256" key="9">
    <source>
        <dbReference type="ARBA" id="ARBA00022777"/>
    </source>
</evidence>
<dbReference type="GO" id="GO:0000155">
    <property type="term" value="F:phosphorelay sensor kinase activity"/>
    <property type="evidence" value="ECO:0007669"/>
    <property type="project" value="InterPro"/>
</dbReference>
<evidence type="ECO:0000256" key="8">
    <source>
        <dbReference type="ARBA" id="ARBA00022741"/>
    </source>
</evidence>
<dbReference type="InterPro" id="IPR004358">
    <property type="entry name" value="Sig_transdc_His_kin-like_C"/>
</dbReference>
<dbReference type="PRINTS" id="PR00344">
    <property type="entry name" value="BCTRLSENSOR"/>
</dbReference>
<feature type="transmembrane region" description="Helical" evidence="14">
    <location>
        <begin position="370"/>
        <end position="391"/>
    </location>
</feature>
<evidence type="ECO:0000256" key="6">
    <source>
        <dbReference type="ARBA" id="ARBA00022679"/>
    </source>
</evidence>
<keyword evidence="13 14" id="KW-0472">Membrane</keyword>
<evidence type="ECO:0000313" key="18">
    <source>
        <dbReference type="Proteomes" id="UP000266118"/>
    </source>
</evidence>
<dbReference type="Proteomes" id="UP000266118">
    <property type="component" value="Chromosome"/>
</dbReference>
<feature type="transmembrane region" description="Helical" evidence="14">
    <location>
        <begin position="15"/>
        <end position="37"/>
    </location>
</feature>
<comment type="catalytic activity">
    <reaction evidence="1">
        <text>ATP + protein L-histidine = ADP + protein N-phospho-L-histidine.</text>
        <dbReference type="EC" id="2.7.13.3"/>
    </reaction>
</comment>
<evidence type="ECO:0000256" key="2">
    <source>
        <dbReference type="ARBA" id="ARBA00004651"/>
    </source>
</evidence>